<sequence length="675" mass="78257">MNRKEEILPGTVVEFFQDQEVYCAVVTGTKNQRLLVLSEANRELNISRSRILGVLGPRIDINKSRDEIIDALKRISSARSEKSKKLDIEELWALVEEEGESGFTIQELAGFMYEDPDPEQMAALQRALINDKLLFQYKAGIFYPRSRENVEQKKIQIEREEERKREVAEGAKWLKTLTKGHIKEQEPPCEIVNKIVERIKDFAIRSGDSPHFGFVKELFKEAELNVDPQVAFRILVKAGIWKEDENLLLYQFDIPRDFNRETLEFAEKIDESSHEDALDALRRDLTTEPTFSIDGPETRDIDDALSVSFLSEGIYLIGVHITDVSSYVQPDDPLDRSARSRMSTAYLPDERIPMLPIRLSEDLCSLVQGKKRRAISFLFRVDAEGNILSEEIIPSFVCVKKRLTYDEANRMIETDPELRVLHNVARRLQERRVEKGALIIHVPEVQALVDEDGTIHLKRYTQDEPSQILVSEWMIAANSLAARFFQEHSIPAIYRCQSEPREEEEIPGASDHPLFYMLHKRRLLARAEFSMTPERHCSLGLDCYVSITSPIRRYVDLVMQRQLRHYLLKGEPYYDQEKLDTIITEMNATLPKIAYVSRRWNRYWILKYLKQHAIKEVEALVLDQNERSFHLVLPEYMLETNVVKTGAEKIATGQVIRAEIEKVNPRDDTLKVRIL</sequence>
<dbReference type="Proteomes" id="UP000199611">
    <property type="component" value="Unassembled WGS sequence"/>
</dbReference>
<gene>
    <name evidence="3" type="ORF">SAMN05660836_01629</name>
</gene>
<dbReference type="OrthoDB" id="9764149at2"/>
<dbReference type="InterPro" id="IPR012340">
    <property type="entry name" value="NA-bd_OB-fold"/>
</dbReference>
<dbReference type="InterPro" id="IPR050180">
    <property type="entry name" value="RNR_Ribonuclease"/>
</dbReference>
<dbReference type="EMBL" id="FOUU01000005">
    <property type="protein sequence ID" value="SFM83811.1"/>
    <property type="molecule type" value="Genomic_DNA"/>
</dbReference>
<reference evidence="3 4" key="1">
    <citation type="submission" date="2016-10" db="EMBL/GenBank/DDBJ databases">
        <authorList>
            <person name="de Groot N.N."/>
        </authorList>
    </citation>
    <scope>NUCLEOTIDE SEQUENCE [LARGE SCALE GENOMIC DNA]</scope>
    <source>
        <strain evidence="3 4">DSM 9990</strain>
    </source>
</reference>
<dbReference type="GO" id="GO:0003723">
    <property type="term" value="F:RNA binding"/>
    <property type="evidence" value="ECO:0007669"/>
    <property type="project" value="InterPro"/>
</dbReference>
<keyword evidence="4" id="KW-1185">Reference proteome</keyword>
<dbReference type="SMART" id="SM00955">
    <property type="entry name" value="RNB"/>
    <property type="match status" value="1"/>
</dbReference>
<evidence type="ECO:0000313" key="4">
    <source>
        <dbReference type="Proteomes" id="UP000199611"/>
    </source>
</evidence>
<evidence type="ECO:0000256" key="1">
    <source>
        <dbReference type="SAM" id="Coils"/>
    </source>
</evidence>
<dbReference type="InterPro" id="IPR056404">
    <property type="entry name" value="HTH_RNase_II"/>
</dbReference>
<dbReference type="GO" id="GO:0000175">
    <property type="term" value="F:3'-5'-RNA exonuclease activity"/>
    <property type="evidence" value="ECO:0007669"/>
    <property type="project" value="TreeGrafter"/>
</dbReference>
<feature type="domain" description="RNB" evidence="2">
    <location>
        <begin position="282"/>
        <end position="569"/>
    </location>
</feature>
<proteinExistence type="predicted"/>
<dbReference type="STRING" id="39841.SAMN05660836_01629"/>
<evidence type="ECO:0000313" key="3">
    <source>
        <dbReference type="EMBL" id="SFM83811.1"/>
    </source>
</evidence>
<evidence type="ECO:0000259" key="2">
    <source>
        <dbReference type="SMART" id="SM00955"/>
    </source>
</evidence>
<protein>
    <submittedName>
        <fullName evidence="3">Exoribonuclease-2</fullName>
    </submittedName>
</protein>
<dbReference type="PANTHER" id="PTHR23355:SF42">
    <property type="entry name" value="RIBONUCLEASE II, CHLOROPLASTIC_MITOCHONDRIAL"/>
    <property type="match status" value="1"/>
</dbReference>
<dbReference type="AlphaFoldDB" id="A0A1I4U4Q6"/>
<dbReference type="Pfam" id="PF00773">
    <property type="entry name" value="RNB"/>
    <property type="match status" value="2"/>
</dbReference>
<dbReference type="PANTHER" id="PTHR23355">
    <property type="entry name" value="RIBONUCLEASE"/>
    <property type="match status" value="1"/>
</dbReference>
<dbReference type="Pfam" id="PF23161">
    <property type="entry name" value="HTH_RNase_II"/>
    <property type="match status" value="1"/>
</dbReference>
<dbReference type="InterPro" id="IPR001900">
    <property type="entry name" value="RNase_II/R"/>
</dbReference>
<dbReference type="SUPFAM" id="SSF50249">
    <property type="entry name" value="Nucleic acid-binding proteins"/>
    <property type="match status" value="1"/>
</dbReference>
<dbReference type="GO" id="GO:0000932">
    <property type="term" value="C:P-body"/>
    <property type="evidence" value="ECO:0007669"/>
    <property type="project" value="TreeGrafter"/>
</dbReference>
<keyword evidence="1" id="KW-0175">Coiled coil</keyword>
<dbReference type="RefSeq" id="WP_093394896.1">
    <property type="nucleotide sequence ID" value="NZ_FOUU01000005.1"/>
</dbReference>
<accession>A0A1I4U4Q6</accession>
<feature type="coiled-coil region" evidence="1">
    <location>
        <begin position="143"/>
        <end position="170"/>
    </location>
</feature>
<organism evidence="3 4">
    <name type="scientific">Thermodesulforhabdus norvegica</name>
    <dbReference type="NCBI Taxonomy" id="39841"/>
    <lineage>
        <taxon>Bacteria</taxon>
        <taxon>Pseudomonadati</taxon>
        <taxon>Thermodesulfobacteriota</taxon>
        <taxon>Syntrophobacteria</taxon>
        <taxon>Syntrophobacterales</taxon>
        <taxon>Thermodesulforhabdaceae</taxon>
        <taxon>Thermodesulforhabdus</taxon>
    </lineage>
</organism>
<dbReference type="GO" id="GO:0006402">
    <property type="term" value="P:mRNA catabolic process"/>
    <property type="evidence" value="ECO:0007669"/>
    <property type="project" value="TreeGrafter"/>
</dbReference>
<name>A0A1I4U4Q6_9BACT</name>